<dbReference type="STRING" id="946122.A0A0C2W3B2"/>
<proteinExistence type="predicted"/>
<evidence type="ECO:0000313" key="3">
    <source>
        <dbReference type="Proteomes" id="UP000054549"/>
    </source>
</evidence>
<protein>
    <recommendedName>
        <fullName evidence="1">Integrase zinc-binding domain-containing protein</fullName>
    </recommendedName>
</protein>
<reference evidence="2 3" key="1">
    <citation type="submission" date="2014-04" db="EMBL/GenBank/DDBJ databases">
        <title>Evolutionary Origins and Diversification of the Mycorrhizal Mutualists.</title>
        <authorList>
            <consortium name="DOE Joint Genome Institute"/>
            <consortium name="Mycorrhizal Genomics Consortium"/>
            <person name="Kohler A."/>
            <person name="Kuo A."/>
            <person name="Nagy L.G."/>
            <person name="Floudas D."/>
            <person name="Copeland A."/>
            <person name="Barry K.W."/>
            <person name="Cichocki N."/>
            <person name="Veneault-Fourrey C."/>
            <person name="LaButti K."/>
            <person name="Lindquist E.A."/>
            <person name="Lipzen A."/>
            <person name="Lundell T."/>
            <person name="Morin E."/>
            <person name="Murat C."/>
            <person name="Riley R."/>
            <person name="Ohm R."/>
            <person name="Sun H."/>
            <person name="Tunlid A."/>
            <person name="Henrissat B."/>
            <person name="Grigoriev I.V."/>
            <person name="Hibbett D.S."/>
            <person name="Martin F."/>
        </authorList>
    </citation>
    <scope>NUCLEOTIDE SEQUENCE [LARGE SCALE GENOMIC DNA]</scope>
    <source>
        <strain evidence="2 3">Koide BX008</strain>
    </source>
</reference>
<dbReference type="HOGENOM" id="CLU_1959016_0_0_1"/>
<dbReference type="Proteomes" id="UP000054549">
    <property type="component" value="Unassembled WGS sequence"/>
</dbReference>
<evidence type="ECO:0000259" key="1">
    <source>
        <dbReference type="Pfam" id="PF17921"/>
    </source>
</evidence>
<dbReference type="Gene3D" id="1.10.340.70">
    <property type="match status" value="1"/>
</dbReference>
<organism evidence="2 3">
    <name type="scientific">Amanita muscaria (strain Koide BX008)</name>
    <dbReference type="NCBI Taxonomy" id="946122"/>
    <lineage>
        <taxon>Eukaryota</taxon>
        <taxon>Fungi</taxon>
        <taxon>Dikarya</taxon>
        <taxon>Basidiomycota</taxon>
        <taxon>Agaricomycotina</taxon>
        <taxon>Agaricomycetes</taxon>
        <taxon>Agaricomycetidae</taxon>
        <taxon>Agaricales</taxon>
        <taxon>Pluteineae</taxon>
        <taxon>Amanitaceae</taxon>
        <taxon>Amanita</taxon>
    </lineage>
</organism>
<keyword evidence="3" id="KW-1185">Reference proteome</keyword>
<dbReference type="AlphaFoldDB" id="A0A0C2W3B2"/>
<dbReference type="EMBL" id="KN818497">
    <property type="protein sequence ID" value="KIL55582.1"/>
    <property type="molecule type" value="Genomic_DNA"/>
</dbReference>
<evidence type="ECO:0000313" key="2">
    <source>
        <dbReference type="EMBL" id="KIL55582.1"/>
    </source>
</evidence>
<gene>
    <name evidence="2" type="ORF">M378DRAFT_17812</name>
</gene>
<dbReference type="InterPro" id="IPR041588">
    <property type="entry name" value="Integrase_H2C2"/>
</dbReference>
<dbReference type="OrthoDB" id="3341476at2759"/>
<accession>A0A0C2W3B2</accession>
<dbReference type="Pfam" id="PF17921">
    <property type="entry name" value="Integrase_H2C2"/>
    <property type="match status" value="1"/>
</dbReference>
<dbReference type="InParanoid" id="A0A0C2W3B2"/>
<sequence length="128" mass="15048">MPPLIPPERIIASVAIRSTLLDLHEKILDELPKDLFAKQIMDALKQKRTPFKSDLADWEQRDGLIFYQRRIYVPVPLWKEIVELYHNTPITGHPGVSKLMLLIQREYFWPGMTRFIKKFSTSLTTDQI</sequence>
<name>A0A0C2W3B2_AMAMK</name>
<feature type="domain" description="Integrase zinc-binding" evidence="1">
    <location>
        <begin position="73"/>
        <end position="120"/>
    </location>
</feature>